<proteinExistence type="predicted"/>
<reference evidence="4 5" key="1">
    <citation type="submission" date="2018-11" db="EMBL/GenBank/DDBJ databases">
        <authorList>
            <consortium name="Pathogen Informatics"/>
        </authorList>
    </citation>
    <scope>NUCLEOTIDE SEQUENCE [LARGE SCALE GENOMIC DNA]</scope>
</reference>
<dbReference type="Proteomes" id="UP000281553">
    <property type="component" value="Unassembled WGS sequence"/>
</dbReference>
<keyword evidence="1" id="KW-0143">Chaperone</keyword>
<dbReference type="InterPro" id="IPR008971">
    <property type="entry name" value="HSP40/DnaJ_pept-bd"/>
</dbReference>
<dbReference type="PANTHER" id="PTHR44145">
    <property type="entry name" value="DNAJ HOMOLOG SUBFAMILY A MEMBER 3, MITOCHONDRIAL"/>
    <property type="match status" value="1"/>
</dbReference>
<name>A0A3P7KW10_DIBLA</name>
<dbReference type="GO" id="GO:0043066">
    <property type="term" value="P:negative regulation of apoptotic process"/>
    <property type="evidence" value="ECO:0007669"/>
    <property type="project" value="TreeGrafter"/>
</dbReference>
<protein>
    <recommendedName>
        <fullName evidence="3">Chaperone DnaJ C-terminal domain-containing protein</fullName>
    </recommendedName>
</protein>
<dbReference type="CDD" id="cd10747">
    <property type="entry name" value="DnaJ_C"/>
    <property type="match status" value="1"/>
</dbReference>
<dbReference type="OrthoDB" id="10256793at2759"/>
<dbReference type="Pfam" id="PF01556">
    <property type="entry name" value="DnaJ_C"/>
    <property type="match status" value="1"/>
</dbReference>
<feature type="compositionally biased region" description="Polar residues" evidence="2">
    <location>
        <begin position="255"/>
        <end position="275"/>
    </location>
</feature>
<gene>
    <name evidence="4" type="ORF">DILT_LOCUS5006</name>
</gene>
<dbReference type="InterPro" id="IPR002939">
    <property type="entry name" value="DnaJ_C"/>
</dbReference>
<dbReference type="GO" id="GO:0007005">
    <property type="term" value="P:mitochondrion organization"/>
    <property type="evidence" value="ECO:0007669"/>
    <property type="project" value="TreeGrafter"/>
</dbReference>
<keyword evidence="5" id="KW-1185">Reference proteome</keyword>
<evidence type="ECO:0000259" key="3">
    <source>
        <dbReference type="Pfam" id="PF01556"/>
    </source>
</evidence>
<evidence type="ECO:0000313" key="5">
    <source>
        <dbReference type="Proteomes" id="UP000281553"/>
    </source>
</evidence>
<feature type="domain" description="Chaperone DnaJ C-terminal" evidence="3">
    <location>
        <begin position="11"/>
        <end position="149"/>
    </location>
</feature>
<dbReference type="SUPFAM" id="SSF49493">
    <property type="entry name" value="HSP40/DnaJ peptide-binding domain"/>
    <property type="match status" value="1"/>
</dbReference>
<evidence type="ECO:0000313" key="4">
    <source>
        <dbReference type="EMBL" id="VDN09175.1"/>
    </source>
</evidence>
<dbReference type="GO" id="GO:0006457">
    <property type="term" value="P:protein folding"/>
    <property type="evidence" value="ECO:0007669"/>
    <property type="project" value="InterPro"/>
</dbReference>
<sequence length="287" mass="31175">MLRVSVGDARRSPQELFVTVRVESSRLFRRDGADIHSDITVSLAQAALGGKIRVPGIYEQVLVTNNLPLVIDDVDKLFCMTSRAAGVAQNGTVFLVSKEFLDDQYCHQHWRIPAGSSSRDRIRLPGKGISRVNGRGYGDHYIHINIETPKRLTELQRALLLAFAETEAEIKGSVDGVASTESALSNLHRTLVRLTSNGQSSQERSFSSTSSKPNESSPGAEVPKGGYSTAEEGDSGRRAIDNTQGFLLSRIRAATGTSPVSNSPQSKATSESPEASSEFLRKRKTSE</sequence>
<evidence type="ECO:0000256" key="2">
    <source>
        <dbReference type="SAM" id="MobiDB-lite"/>
    </source>
</evidence>
<accession>A0A3P7KW10</accession>
<dbReference type="GO" id="GO:0005739">
    <property type="term" value="C:mitochondrion"/>
    <property type="evidence" value="ECO:0007669"/>
    <property type="project" value="TreeGrafter"/>
</dbReference>
<organism evidence="4 5">
    <name type="scientific">Dibothriocephalus latus</name>
    <name type="common">Fish tapeworm</name>
    <name type="synonym">Diphyllobothrium latum</name>
    <dbReference type="NCBI Taxonomy" id="60516"/>
    <lineage>
        <taxon>Eukaryota</taxon>
        <taxon>Metazoa</taxon>
        <taxon>Spiralia</taxon>
        <taxon>Lophotrochozoa</taxon>
        <taxon>Platyhelminthes</taxon>
        <taxon>Cestoda</taxon>
        <taxon>Eucestoda</taxon>
        <taxon>Diphyllobothriidea</taxon>
        <taxon>Diphyllobothriidae</taxon>
        <taxon>Dibothriocephalus</taxon>
    </lineage>
</organism>
<feature type="compositionally biased region" description="Low complexity" evidence="2">
    <location>
        <begin position="196"/>
        <end position="217"/>
    </location>
</feature>
<dbReference type="EMBL" id="UYRU01046535">
    <property type="protein sequence ID" value="VDN09175.1"/>
    <property type="molecule type" value="Genomic_DNA"/>
</dbReference>
<dbReference type="InterPro" id="IPR051938">
    <property type="entry name" value="Apopto_cytoskel_mod"/>
</dbReference>
<dbReference type="AlphaFoldDB" id="A0A3P7KW10"/>
<dbReference type="PANTHER" id="PTHR44145:SF3">
    <property type="entry name" value="DNAJ HOMOLOG SUBFAMILY A MEMBER 3, MITOCHONDRIAL"/>
    <property type="match status" value="1"/>
</dbReference>
<feature type="region of interest" description="Disordered" evidence="2">
    <location>
        <begin position="194"/>
        <end position="287"/>
    </location>
</feature>
<dbReference type="Gene3D" id="2.60.260.20">
    <property type="entry name" value="Urease metallochaperone UreE, N-terminal domain"/>
    <property type="match status" value="1"/>
</dbReference>
<dbReference type="GO" id="GO:0051082">
    <property type="term" value="F:unfolded protein binding"/>
    <property type="evidence" value="ECO:0007669"/>
    <property type="project" value="InterPro"/>
</dbReference>
<evidence type="ECO:0000256" key="1">
    <source>
        <dbReference type="ARBA" id="ARBA00023186"/>
    </source>
</evidence>